<reference evidence="2 3" key="1">
    <citation type="journal article" date="2010" name="Vet. Microbiol.">
        <title>Production of haemolysins by strains of the Actinobacillus minor/porcitonsillarum complex.</title>
        <authorList>
            <person name="Arya G."/>
            <person name="Niven D.F."/>
        </authorList>
    </citation>
    <scope>NUCLEOTIDE SEQUENCE [LARGE SCALE GENOMIC DNA]</scope>
    <source>
        <strain evidence="2 3">NM305</strain>
    </source>
</reference>
<evidence type="ECO:0000313" key="2">
    <source>
        <dbReference type="EMBL" id="EER47404.1"/>
    </source>
</evidence>
<protein>
    <submittedName>
        <fullName evidence="2">Uncharacterized protein</fullName>
    </submittedName>
</protein>
<feature type="region of interest" description="Disordered" evidence="1">
    <location>
        <begin position="1"/>
        <end position="34"/>
    </location>
</feature>
<proteinExistence type="predicted"/>
<comment type="caution">
    <text evidence="2">The sequence shown here is derived from an EMBL/GenBank/DDBJ whole genome shotgun (WGS) entry which is preliminary data.</text>
</comment>
<feature type="non-terminal residue" evidence="2">
    <location>
        <position position="1"/>
    </location>
</feature>
<dbReference type="AlphaFoldDB" id="C5S112"/>
<evidence type="ECO:0000256" key="1">
    <source>
        <dbReference type="SAM" id="MobiDB-lite"/>
    </source>
</evidence>
<gene>
    <name evidence="2" type="ORF">AM305_07949</name>
</gene>
<name>C5S112_9PAST</name>
<feature type="non-terminal residue" evidence="2">
    <location>
        <position position="34"/>
    </location>
</feature>
<dbReference type="Proteomes" id="UP000005532">
    <property type="component" value="Unassembled WGS sequence"/>
</dbReference>
<dbReference type="EMBL" id="ACQL01000078">
    <property type="protein sequence ID" value="EER47404.1"/>
    <property type="molecule type" value="Genomic_DNA"/>
</dbReference>
<organism evidence="2 3">
    <name type="scientific">Actinobacillus minor NM305</name>
    <dbReference type="NCBI Taxonomy" id="637911"/>
    <lineage>
        <taxon>Bacteria</taxon>
        <taxon>Pseudomonadati</taxon>
        <taxon>Pseudomonadota</taxon>
        <taxon>Gammaproteobacteria</taxon>
        <taxon>Pasteurellales</taxon>
        <taxon>Pasteurellaceae</taxon>
        <taxon>Actinobacillus</taxon>
    </lineage>
</organism>
<sequence length="34" mass="3488">KVETTATGSIIKDTDGNTNEVAADGTHIANDDGR</sequence>
<evidence type="ECO:0000313" key="3">
    <source>
        <dbReference type="Proteomes" id="UP000005532"/>
    </source>
</evidence>
<accession>C5S112</accession>